<dbReference type="Proteomes" id="UP000232323">
    <property type="component" value="Unassembled WGS sequence"/>
</dbReference>
<protein>
    <submittedName>
        <fullName evidence="2">Uncharacterized protein</fullName>
    </submittedName>
</protein>
<evidence type="ECO:0000313" key="3">
    <source>
        <dbReference type="Proteomes" id="UP000232323"/>
    </source>
</evidence>
<evidence type="ECO:0000313" key="2">
    <source>
        <dbReference type="EMBL" id="GAX74860.1"/>
    </source>
</evidence>
<comment type="caution">
    <text evidence="2">The sequence shown here is derived from an EMBL/GenBank/DDBJ whole genome shotgun (WGS) entry which is preliminary data.</text>
</comment>
<evidence type="ECO:0000256" key="1">
    <source>
        <dbReference type="SAM" id="MobiDB-lite"/>
    </source>
</evidence>
<feature type="compositionally biased region" description="Basic and acidic residues" evidence="1">
    <location>
        <begin position="130"/>
        <end position="140"/>
    </location>
</feature>
<gene>
    <name evidence="2" type="ORF">CEUSTIGMA_g2306.t1</name>
</gene>
<dbReference type="OrthoDB" id="559730at2759"/>
<feature type="compositionally biased region" description="Polar residues" evidence="1">
    <location>
        <begin position="153"/>
        <end position="180"/>
    </location>
</feature>
<accession>A0A250WWF2</accession>
<proteinExistence type="predicted"/>
<feature type="region of interest" description="Disordered" evidence="1">
    <location>
        <begin position="1"/>
        <end position="42"/>
    </location>
</feature>
<reference evidence="2 3" key="1">
    <citation type="submission" date="2017-08" db="EMBL/GenBank/DDBJ databases">
        <title>Acidophilic green algal genome provides insights into adaptation to an acidic environment.</title>
        <authorList>
            <person name="Hirooka S."/>
            <person name="Hirose Y."/>
            <person name="Kanesaki Y."/>
            <person name="Higuchi S."/>
            <person name="Fujiwara T."/>
            <person name="Onuma R."/>
            <person name="Era A."/>
            <person name="Ohbayashi R."/>
            <person name="Uzuka A."/>
            <person name="Nozaki H."/>
            <person name="Yoshikawa H."/>
            <person name="Miyagishima S.Y."/>
        </authorList>
    </citation>
    <scope>NUCLEOTIDE SEQUENCE [LARGE SCALE GENOMIC DNA]</scope>
    <source>
        <strain evidence="2 3">NIES-2499</strain>
    </source>
</reference>
<keyword evidence="3" id="KW-1185">Reference proteome</keyword>
<name>A0A250WWF2_9CHLO</name>
<feature type="compositionally biased region" description="Basic and acidic residues" evidence="1">
    <location>
        <begin position="31"/>
        <end position="41"/>
    </location>
</feature>
<dbReference type="EMBL" id="BEGY01000009">
    <property type="protein sequence ID" value="GAX74860.1"/>
    <property type="molecule type" value="Genomic_DNA"/>
</dbReference>
<feature type="region of interest" description="Disordered" evidence="1">
    <location>
        <begin position="130"/>
        <end position="190"/>
    </location>
</feature>
<organism evidence="2 3">
    <name type="scientific">Chlamydomonas eustigma</name>
    <dbReference type="NCBI Taxonomy" id="1157962"/>
    <lineage>
        <taxon>Eukaryota</taxon>
        <taxon>Viridiplantae</taxon>
        <taxon>Chlorophyta</taxon>
        <taxon>core chlorophytes</taxon>
        <taxon>Chlorophyceae</taxon>
        <taxon>CS clade</taxon>
        <taxon>Chlamydomonadales</taxon>
        <taxon>Chlamydomonadaceae</taxon>
        <taxon>Chlamydomonas</taxon>
    </lineage>
</organism>
<dbReference type="AlphaFoldDB" id="A0A250WWF2"/>
<sequence>MQFDSLSEDKPGIWRKNGQAGDKTALQAWKADGKPMTDLKDRKRRYLAAQEAQKRRPINRPGKKAEGAMDRTLGIADIADRLEEYNGGGYRPKDTDILKILLKCPTNTMGRVKESDWELVLAAWNNRPTIEEESKEEAKSRKPKTAITPLMDTGSNALNSATNSTDPVHVSNNDEASCSTAAAPNGSADPAAVDDHHIGLIAAPSKKNYCCVIS</sequence>
<feature type="compositionally biased region" description="Low complexity" evidence="1">
    <location>
        <begin position="181"/>
        <end position="190"/>
    </location>
</feature>